<keyword evidence="3 6" id="KW-0812">Transmembrane</keyword>
<proteinExistence type="inferred from homology"/>
<name>A0A2N2E338_9BACT</name>
<dbReference type="GO" id="GO:0005886">
    <property type="term" value="C:plasma membrane"/>
    <property type="evidence" value="ECO:0007669"/>
    <property type="project" value="TreeGrafter"/>
</dbReference>
<comment type="caution">
    <text evidence="8">The sequence shown here is derived from an EMBL/GenBank/DDBJ whole genome shotgun (WGS) entry which is preliminary data.</text>
</comment>
<dbReference type="Proteomes" id="UP000233325">
    <property type="component" value="Unassembled WGS sequence"/>
</dbReference>
<gene>
    <name evidence="8" type="ORF">CVU83_00595</name>
</gene>
<feature type="transmembrane region" description="Helical" evidence="6">
    <location>
        <begin position="97"/>
        <end position="118"/>
    </location>
</feature>
<dbReference type="Pfam" id="PF04138">
    <property type="entry name" value="GtrA_DPMS_TM"/>
    <property type="match status" value="1"/>
</dbReference>
<feature type="transmembrane region" description="Helical" evidence="6">
    <location>
        <begin position="32"/>
        <end position="53"/>
    </location>
</feature>
<sequence length="157" mass="18406">MPVINRLYIRFRNFLLTCHPGLFNFCEARKSVIKFFLSGGLAGVVDLVALYIFHGVFKWDIVVATSAAFLCSFVVSFSLQKLWTFRNYSQVRLPRQLFMYFGSAFIAMYFNGWAMHMLVNNLGVWYLLSQIIVNLFLGVVNYFNYRFIIFRKTINET</sequence>
<comment type="subcellular location">
    <subcellularLocation>
        <location evidence="1">Membrane</location>
        <topology evidence="1">Multi-pass membrane protein</topology>
    </subcellularLocation>
</comment>
<feature type="transmembrane region" description="Helical" evidence="6">
    <location>
        <begin position="59"/>
        <end position="77"/>
    </location>
</feature>
<evidence type="ECO:0000256" key="2">
    <source>
        <dbReference type="ARBA" id="ARBA00009399"/>
    </source>
</evidence>
<evidence type="ECO:0000256" key="4">
    <source>
        <dbReference type="ARBA" id="ARBA00022989"/>
    </source>
</evidence>
<accession>A0A2N2E338</accession>
<evidence type="ECO:0000256" key="5">
    <source>
        <dbReference type="ARBA" id="ARBA00023136"/>
    </source>
</evidence>
<dbReference type="EMBL" id="PHAH01000005">
    <property type="protein sequence ID" value="PKM89106.1"/>
    <property type="molecule type" value="Genomic_DNA"/>
</dbReference>
<feature type="domain" description="GtrA/DPMS transmembrane" evidence="7">
    <location>
        <begin position="34"/>
        <end position="150"/>
    </location>
</feature>
<dbReference type="AlphaFoldDB" id="A0A2N2E338"/>
<evidence type="ECO:0000259" key="7">
    <source>
        <dbReference type="Pfam" id="PF04138"/>
    </source>
</evidence>
<comment type="similarity">
    <text evidence="2">Belongs to the GtrA family.</text>
</comment>
<evidence type="ECO:0000256" key="1">
    <source>
        <dbReference type="ARBA" id="ARBA00004141"/>
    </source>
</evidence>
<dbReference type="PANTHER" id="PTHR38459">
    <property type="entry name" value="PROPHAGE BACTOPRENOL-LINKED GLUCOSE TRANSLOCASE HOMOLOG"/>
    <property type="match status" value="1"/>
</dbReference>
<dbReference type="InterPro" id="IPR051401">
    <property type="entry name" value="GtrA_CellWall_Glycosyl"/>
</dbReference>
<evidence type="ECO:0000313" key="9">
    <source>
        <dbReference type="Proteomes" id="UP000233325"/>
    </source>
</evidence>
<keyword evidence="4 6" id="KW-1133">Transmembrane helix</keyword>
<evidence type="ECO:0000256" key="6">
    <source>
        <dbReference type="SAM" id="Phobius"/>
    </source>
</evidence>
<dbReference type="GO" id="GO:0000271">
    <property type="term" value="P:polysaccharide biosynthetic process"/>
    <property type="evidence" value="ECO:0007669"/>
    <property type="project" value="InterPro"/>
</dbReference>
<keyword evidence="5 6" id="KW-0472">Membrane</keyword>
<organism evidence="8 9">
    <name type="scientific">Candidatus Falkowbacteria bacterium HGW-Falkowbacteria-2</name>
    <dbReference type="NCBI Taxonomy" id="2013769"/>
    <lineage>
        <taxon>Bacteria</taxon>
        <taxon>Candidatus Falkowiibacteriota</taxon>
    </lineage>
</organism>
<dbReference type="InterPro" id="IPR007267">
    <property type="entry name" value="GtrA_DPMS_TM"/>
</dbReference>
<evidence type="ECO:0000313" key="8">
    <source>
        <dbReference type="EMBL" id="PKM89106.1"/>
    </source>
</evidence>
<reference evidence="8 9" key="1">
    <citation type="journal article" date="2017" name="ISME J.">
        <title>Potential for microbial H2 and metal transformations associated with novel bacteria and archaea in deep terrestrial subsurface sediments.</title>
        <authorList>
            <person name="Hernsdorf A.W."/>
            <person name="Amano Y."/>
            <person name="Miyakawa K."/>
            <person name="Ise K."/>
            <person name="Suzuki Y."/>
            <person name="Anantharaman K."/>
            <person name="Probst A."/>
            <person name="Burstein D."/>
            <person name="Thomas B.C."/>
            <person name="Banfield J.F."/>
        </authorList>
    </citation>
    <scope>NUCLEOTIDE SEQUENCE [LARGE SCALE GENOMIC DNA]</scope>
    <source>
        <strain evidence="8">HGW-Falkowbacteria-2</strain>
    </source>
</reference>
<evidence type="ECO:0000256" key="3">
    <source>
        <dbReference type="ARBA" id="ARBA00022692"/>
    </source>
</evidence>
<feature type="transmembrane region" description="Helical" evidence="6">
    <location>
        <begin position="124"/>
        <end position="143"/>
    </location>
</feature>
<dbReference type="PANTHER" id="PTHR38459:SF1">
    <property type="entry name" value="PROPHAGE BACTOPRENOL-LINKED GLUCOSE TRANSLOCASE HOMOLOG"/>
    <property type="match status" value="1"/>
</dbReference>
<protein>
    <recommendedName>
        <fullName evidence="7">GtrA/DPMS transmembrane domain-containing protein</fullName>
    </recommendedName>
</protein>